<dbReference type="AlphaFoldDB" id="A0A9N9ASX8"/>
<evidence type="ECO:0000313" key="2">
    <source>
        <dbReference type="Proteomes" id="UP000789405"/>
    </source>
</evidence>
<protein>
    <submittedName>
        <fullName evidence="1">20956_t:CDS:1</fullName>
    </submittedName>
</protein>
<keyword evidence="2" id="KW-1185">Reference proteome</keyword>
<proteinExistence type="predicted"/>
<dbReference type="OrthoDB" id="2491237at2759"/>
<organism evidence="1 2">
    <name type="scientific">Dentiscutata erythropus</name>
    <dbReference type="NCBI Taxonomy" id="1348616"/>
    <lineage>
        <taxon>Eukaryota</taxon>
        <taxon>Fungi</taxon>
        <taxon>Fungi incertae sedis</taxon>
        <taxon>Mucoromycota</taxon>
        <taxon>Glomeromycotina</taxon>
        <taxon>Glomeromycetes</taxon>
        <taxon>Diversisporales</taxon>
        <taxon>Gigasporaceae</taxon>
        <taxon>Dentiscutata</taxon>
    </lineage>
</organism>
<name>A0A9N9ASX8_9GLOM</name>
<evidence type="ECO:0000313" key="1">
    <source>
        <dbReference type="EMBL" id="CAG8538989.1"/>
    </source>
</evidence>
<gene>
    <name evidence="1" type="ORF">DERYTH_LOCUS4710</name>
</gene>
<reference evidence="1" key="1">
    <citation type="submission" date="2021-06" db="EMBL/GenBank/DDBJ databases">
        <authorList>
            <person name="Kallberg Y."/>
            <person name="Tangrot J."/>
            <person name="Rosling A."/>
        </authorList>
    </citation>
    <scope>NUCLEOTIDE SEQUENCE</scope>
    <source>
        <strain evidence="1">MA453B</strain>
    </source>
</reference>
<dbReference type="Proteomes" id="UP000789405">
    <property type="component" value="Unassembled WGS sequence"/>
</dbReference>
<sequence length="121" mass="13812">MLLSNKESDPKLLNRAEDLMGNSICEVYKRHLEKALEVFIGFTCWMGLPLYPASNELLVAFLAWLELSKRTSEMPTCLAAIAREYKVIDVVVPKFKNKRLSTSNSVDMSNYFQSQLDKCSK</sequence>
<dbReference type="EMBL" id="CAJVPY010001850">
    <property type="protein sequence ID" value="CAG8538989.1"/>
    <property type="molecule type" value="Genomic_DNA"/>
</dbReference>
<comment type="caution">
    <text evidence="1">The sequence shown here is derived from an EMBL/GenBank/DDBJ whole genome shotgun (WGS) entry which is preliminary data.</text>
</comment>
<accession>A0A9N9ASX8</accession>